<evidence type="ECO:0000256" key="1">
    <source>
        <dbReference type="SAM" id="Phobius"/>
    </source>
</evidence>
<organism evidence="2 3">
    <name type="scientific">Candidatus Marimicrobium litorale</name>
    <dbReference type="NCBI Taxonomy" id="2518991"/>
    <lineage>
        <taxon>Bacteria</taxon>
        <taxon>Pseudomonadati</taxon>
        <taxon>Pseudomonadota</taxon>
        <taxon>Gammaproteobacteria</taxon>
        <taxon>Cellvibrionales</taxon>
        <taxon>Halieaceae</taxon>
        <taxon>Marimicrobium</taxon>
    </lineage>
</organism>
<dbReference type="Proteomes" id="UP001143304">
    <property type="component" value="Unassembled WGS sequence"/>
</dbReference>
<name>A0ABT3T8I0_9GAMM</name>
<feature type="transmembrane region" description="Helical" evidence="1">
    <location>
        <begin position="109"/>
        <end position="125"/>
    </location>
</feature>
<keyword evidence="1" id="KW-0812">Transmembrane</keyword>
<keyword evidence="1" id="KW-1133">Transmembrane helix</keyword>
<dbReference type="RefSeq" id="WP_279250277.1">
    <property type="nucleotide sequence ID" value="NZ_SHNO01000001.1"/>
</dbReference>
<evidence type="ECO:0000313" key="3">
    <source>
        <dbReference type="Proteomes" id="UP001143304"/>
    </source>
</evidence>
<keyword evidence="1" id="KW-0472">Membrane</keyword>
<evidence type="ECO:0000313" key="2">
    <source>
        <dbReference type="EMBL" id="MCX2978581.1"/>
    </source>
</evidence>
<keyword evidence="3" id="KW-1185">Reference proteome</keyword>
<feature type="transmembrane region" description="Helical" evidence="1">
    <location>
        <begin position="6"/>
        <end position="24"/>
    </location>
</feature>
<proteinExistence type="predicted"/>
<gene>
    <name evidence="2" type="ORF">EYC82_14535</name>
</gene>
<protein>
    <submittedName>
        <fullName evidence="2">Uncharacterized protein</fullName>
    </submittedName>
</protein>
<feature type="transmembrane region" description="Helical" evidence="1">
    <location>
        <begin position="163"/>
        <end position="179"/>
    </location>
</feature>
<feature type="transmembrane region" description="Helical" evidence="1">
    <location>
        <begin position="36"/>
        <end position="57"/>
    </location>
</feature>
<dbReference type="EMBL" id="SHNO01000001">
    <property type="protein sequence ID" value="MCX2978581.1"/>
    <property type="molecule type" value="Genomic_DNA"/>
</dbReference>
<sequence>MTQHEYVFVAISIILGLAITRLLHTMGLLIRARRRVVFHWATVLWAICVMAYSLQFWWVGWELRNLETWTFSSFVLLTAGSIFVYGAAEMALPLPDGDDEPDFLTHSEGLGRLSALSMLLYFGVGPYVNIRLFDNDLVTSLVLPALGILLMSLVILFPKLFRVISISFAAYTAVILYLTA</sequence>
<reference evidence="2" key="1">
    <citation type="submission" date="2019-02" db="EMBL/GenBank/DDBJ databases">
        <authorList>
            <person name="Li S.-H."/>
        </authorList>
    </citation>
    <scope>NUCLEOTIDE SEQUENCE</scope>
    <source>
        <strain evidence="2">IMCC11814</strain>
    </source>
</reference>
<feature type="transmembrane region" description="Helical" evidence="1">
    <location>
        <begin position="69"/>
        <end position="88"/>
    </location>
</feature>
<feature type="transmembrane region" description="Helical" evidence="1">
    <location>
        <begin position="137"/>
        <end position="156"/>
    </location>
</feature>
<comment type="caution">
    <text evidence="2">The sequence shown here is derived from an EMBL/GenBank/DDBJ whole genome shotgun (WGS) entry which is preliminary data.</text>
</comment>
<accession>A0ABT3T8I0</accession>